<dbReference type="Gene3D" id="3.10.129.10">
    <property type="entry name" value="Hotdog Thioesterase"/>
    <property type="match status" value="1"/>
</dbReference>
<proteinExistence type="inferred from homology"/>
<dbReference type="InterPro" id="IPR006683">
    <property type="entry name" value="Thioestr_dom"/>
</dbReference>
<reference evidence="5 6" key="1">
    <citation type="submission" date="2019-08" db="EMBL/GenBank/DDBJ databases">
        <title>Draft genome sequences of two oriental melons (Cucumis melo L. var makuwa).</title>
        <authorList>
            <person name="Kwon S.-Y."/>
        </authorList>
    </citation>
    <scope>NUCLEOTIDE SEQUENCE [LARGE SCALE GENOMIC DNA]</scope>
    <source>
        <strain evidence="6">cv. Chang Bougi</strain>
        <strain evidence="5">cv. SW 3</strain>
        <tissue evidence="4">Leaf</tissue>
    </source>
</reference>
<evidence type="ECO:0000256" key="1">
    <source>
        <dbReference type="ARBA" id="ARBA00008324"/>
    </source>
</evidence>
<dbReference type="Proteomes" id="UP000321947">
    <property type="component" value="Unassembled WGS sequence"/>
</dbReference>
<dbReference type="CDD" id="cd03443">
    <property type="entry name" value="PaaI_thioesterase"/>
    <property type="match status" value="1"/>
</dbReference>
<organism evidence="4 6">
    <name type="scientific">Cucumis melo var. makuwa</name>
    <name type="common">Oriental melon</name>
    <dbReference type="NCBI Taxonomy" id="1194695"/>
    <lineage>
        <taxon>Eukaryota</taxon>
        <taxon>Viridiplantae</taxon>
        <taxon>Streptophyta</taxon>
        <taxon>Embryophyta</taxon>
        <taxon>Tracheophyta</taxon>
        <taxon>Spermatophyta</taxon>
        <taxon>Magnoliopsida</taxon>
        <taxon>eudicotyledons</taxon>
        <taxon>Gunneridae</taxon>
        <taxon>Pentapetalae</taxon>
        <taxon>rosids</taxon>
        <taxon>fabids</taxon>
        <taxon>Cucurbitales</taxon>
        <taxon>Cucurbitaceae</taxon>
        <taxon>Benincaseae</taxon>
        <taxon>Cucumis</taxon>
    </lineage>
</organism>
<sequence>MGKTKGIVDNDPKVGSPMDDLPFKFFQFFVMTALRIDLLQPGRVLCSLKNDNNSMRQGASALLVDCLGHAAVKTLTPSSTGVSLEVNVSFFDAAYLDEEIEIDSNVLRMGKTIAVVNVEFRKKSNGKIIAQGRLTTYVPVSSKL</sequence>
<comment type="caution">
    <text evidence="4">The sequence shown here is derived from an EMBL/GenBank/DDBJ whole genome shotgun (WGS) entry which is preliminary data.</text>
</comment>
<dbReference type="EMBL" id="SSTD01015891">
    <property type="protein sequence ID" value="TYK02046.1"/>
    <property type="molecule type" value="Genomic_DNA"/>
</dbReference>
<evidence type="ECO:0000313" key="6">
    <source>
        <dbReference type="Proteomes" id="UP000321947"/>
    </source>
</evidence>
<evidence type="ECO:0000313" key="3">
    <source>
        <dbReference type="EMBL" id="KAA0063086.1"/>
    </source>
</evidence>
<feature type="domain" description="Thioesterase" evidence="2">
    <location>
        <begin position="58"/>
        <end position="127"/>
    </location>
</feature>
<dbReference type="OrthoDB" id="46529at2759"/>
<dbReference type="GO" id="GO:0047617">
    <property type="term" value="F:fatty acyl-CoA hydrolase activity"/>
    <property type="evidence" value="ECO:0007669"/>
    <property type="project" value="InterPro"/>
</dbReference>
<dbReference type="AlphaFoldDB" id="A0A5D3BUX4"/>
<dbReference type="PANTHER" id="PTHR21660:SF47">
    <property type="entry name" value="F19P19.27 PROTEIN"/>
    <property type="match status" value="1"/>
</dbReference>
<dbReference type="Pfam" id="PF03061">
    <property type="entry name" value="4HBT"/>
    <property type="match status" value="1"/>
</dbReference>
<evidence type="ECO:0000259" key="2">
    <source>
        <dbReference type="Pfam" id="PF03061"/>
    </source>
</evidence>
<dbReference type="PANTHER" id="PTHR21660">
    <property type="entry name" value="THIOESTERASE SUPERFAMILY MEMBER-RELATED"/>
    <property type="match status" value="1"/>
</dbReference>
<dbReference type="SUPFAM" id="SSF54637">
    <property type="entry name" value="Thioesterase/thiol ester dehydrase-isomerase"/>
    <property type="match status" value="1"/>
</dbReference>
<evidence type="ECO:0000313" key="4">
    <source>
        <dbReference type="EMBL" id="TYK02046.1"/>
    </source>
</evidence>
<protein>
    <submittedName>
        <fullName evidence="3 4">Esterase F42H10.6</fullName>
    </submittedName>
</protein>
<comment type="similarity">
    <text evidence="1">Belongs to the thioesterase PaaI family.</text>
</comment>
<evidence type="ECO:0000313" key="5">
    <source>
        <dbReference type="Proteomes" id="UP000321393"/>
    </source>
</evidence>
<gene>
    <name evidence="4" type="ORF">E5676_scaffold680G00290</name>
    <name evidence="3" type="ORF">E6C27_scaffold623G00030</name>
</gene>
<dbReference type="STRING" id="1194695.A0A5D3BUX4"/>
<dbReference type="Proteomes" id="UP000321393">
    <property type="component" value="Unassembled WGS sequence"/>
</dbReference>
<dbReference type="InterPro" id="IPR029069">
    <property type="entry name" value="HotDog_dom_sf"/>
</dbReference>
<dbReference type="InterPro" id="IPR039298">
    <property type="entry name" value="ACOT13"/>
</dbReference>
<accession>A0A5D3BUX4</accession>
<dbReference type="EMBL" id="SSTE01003587">
    <property type="protein sequence ID" value="KAA0063086.1"/>
    <property type="molecule type" value="Genomic_DNA"/>
</dbReference>
<name>A0A5D3BUX4_CUCMM</name>